<dbReference type="InterPro" id="IPR041694">
    <property type="entry name" value="ADH_N_2"/>
</dbReference>
<keyword evidence="1" id="KW-0560">Oxidoreductase</keyword>
<dbReference type="Gene3D" id="3.90.180.10">
    <property type="entry name" value="Medium-chain alcohol dehydrogenases, catalytic domain"/>
    <property type="match status" value="1"/>
</dbReference>
<dbReference type="FunFam" id="3.40.50.720:FF:000121">
    <property type="entry name" value="Prostaglandin reductase 2"/>
    <property type="match status" value="1"/>
</dbReference>
<dbReference type="Pfam" id="PF16884">
    <property type="entry name" value="ADH_N_2"/>
    <property type="match status" value="1"/>
</dbReference>
<dbReference type="STRING" id="1550231.SAMN05660662_3941"/>
<protein>
    <recommendedName>
        <fullName evidence="2">Enoyl reductase (ER) domain-containing protein</fullName>
    </recommendedName>
</protein>
<dbReference type="Gene3D" id="3.40.50.720">
    <property type="entry name" value="NAD(P)-binding Rossmann-like Domain"/>
    <property type="match status" value="1"/>
</dbReference>
<feature type="domain" description="Enoyl reductase (ER)" evidence="2">
    <location>
        <begin position="20"/>
        <end position="337"/>
    </location>
</feature>
<evidence type="ECO:0000256" key="1">
    <source>
        <dbReference type="ARBA" id="ARBA00023002"/>
    </source>
</evidence>
<dbReference type="SUPFAM" id="SSF50129">
    <property type="entry name" value="GroES-like"/>
    <property type="match status" value="1"/>
</dbReference>
<proteinExistence type="predicted"/>
<dbReference type="PANTHER" id="PTHR43205">
    <property type="entry name" value="PROSTAGLANDIN REDUCTASE"/>
    <property type="match status" value="1"/>
</dbReference>
<dbReference type="CDD" id="cd05288">
    <property type="entry name" value="PGDH"/>
    <property type="match status" value="1"/>
</dbReference>
<evidence type="ECO:0000313" key="3">
    <source>
        <dbReference type="EMBL" id="SDF95973.1"/>
    </source>
</evidence>
<organism evidence="3 4">
    <name type="scientific">Blastococcus aurantiacus</name>
    <dbReference type="NCBI Taxonomy" id="1550231"/>
    <lineage>
        <taxon>Bacteria</taxon>
        <taxon>Bacillati</taxon>
        <taxon>Actinomycetota</taxon>
        <taxon>Actinomycetes</taxon>
        <taxon>Geodermatophilales</taxon>
        <taxon>Geodermatophilaceae</taxon>
        <taxon>Blastococcus</taxon>
    </lineage>
</organism>
<dbReference type="PANTHER" id="PTHR43205:SF7">
    <property type="entry name" value="PROSTAGLANDIN REDUCTASE 1"/>
    <property type="match status" value="1"/>
</dbReference>
<dbReference type="InterPro" id="IPR020843">
    <property type="entry name" value="ER"/>
</dbReference>
<dbReference type="SUPFAM" id="SSF51735">
    <property type="entry name" value="NAD(P)-binding Rossmann-fold domains"/>
    <property type="match status" value="1"/>
</dbReference>
<dbReference type="InterPro" id="IPR036291">
    <property type="entry name" value="NAD(P)-bd_dom_sf"/>
</dbReference>
<gene>
    <name evidence="3" type="ORF">SAMN05660662_3941</name>
</gene>
<accession>A0A1G7QBT7</accession>
<dbReference type="Proteomes" id="UP000199406">
    <property type="component" value="Unassembled WGS sequence"/>
</dbReference>
<evidence type="ECO:0000313" key="4">
    <source>
        <dbReference type="Proteomes" id="UP000199406"/>
    </source>
</evidence>
<evidence type="ECO:0000259" key="2">
    <source>
        <dbReference type="SMART" id="SM00829"/>
    </source>
</evidence>
<dbReference type="EMBL" id="FNBT01000009">
    <property type="protein sequence ID" value="SDF95973.1"/>
    <property type="molecule type" value="Genomic_DNA"/>
</dbReference>
<dbReference type="InterPro" id="IPR045010">
    <property type="entry name" value="MDR_fam"/>
</dbReference>
<dbReference type="OrthoDB" id="9805663at2"/>
<name>A0A1G7QBT7_9ACTN</name>
<dbReference type="SMART" id="SM00829">
    <property type="entry name" value="PKS_ER"/>
    <property type="match status" value="1"/>
</dbReference>
<reference evidence="4" key="1">
    <citation type="submission" date="2016-10" db="EMBL/GenBank/DDBJ databases">
        <authorList>
            <person name="Varghese N."/>
            <person name="Submissions S."/>
        </authorList>
    </citation>
    <scope>NUCLEOTIDE SEQUENCE [LARGE SCALE GENOMIC DNA]</scope>
    <source>
        <strain evidence="4">DSM 44268</strain>
    </source>
</reference>
<sequence length="344" mass="36504">MIGHVSLTTREWQLAARPHGEPKPEDFRLVEVEHPDPTEGQVVVRMLAMSVDPYMRGRMNAGKSYAAAWEVGETMQGGAIGRVVESRSPDVPVESLVSTNAGWRDVAVLDARTVQVLPELPGIPPSYHLGVLGMPGLTAWVGLFRLAEFKAGDVVFVSGAAGAVGSIVGQLARLHGAAAVIGSAGTPDKVRWLTEELGFTTAFDYHDGPVAKLLAQAAPDGIDVYFDNVGGEHLEAAIGAFNEFGRGALCGAISSYNATEPVPGPRNMGLMVGRKLSLRGFIVSDHADMRADFMQKVTPLVTSGELVVRETVREGLDQAVPAFLDLLRGGNTGKMIVKLADDPA</sequence>
<dbReference type="InterPro" id="IPR013149">
    <property type="entry name" value="ADH-like_C"/>
</dbReference>
<dbReference type="InterPro" id="IPR011032">
    <property type="entry name" value="GroES-like_sf"/>
</dbReference>
<dbReference type="AlphaFoldDB" id="A0A1G7QBT7"/>
<keyword evidence="4" id="KW-1185">Reference proteome</keyword>
<dbReference type="GO" id="GO:0016628">
    <property type="term" value="F:oxidoreductase activity, acting on the CH-CH group of donors, NAD or NADP as acceptor"/>
    <property type="evidence" value="ECO:0007669"/>
    <property type="project" value="InterPro"/>
</dbReference>
<dbReference type="Pfam" id="PF00107">
    <property type="entry name" value="ADH_zinc_N"/>
    <property type="match status" value="1"/>
</dbReference>